<dbReference type="SMART" id="SM01117">
    <property type="entry name" value="Cyt-b5"/>
    <property type="match status" value="1"/>
</dbReference>
<organism evidence="2 3">
    <name type="scientific">Anaerotignum propionicum DSM 1682</name>
    <dbReference type="NCBI Taxonomy" id="991789"/>
    <lineage>
        <taxon>Bacteria</taxon>
        <taxon>Bacillati</taxon>
        <taxon>Bacillota</taxon>
        <taxon>Clostridia</taxon>
        <taxon>Lachnospirales</taxon>
        <taxon>Anaerotignaceae</taxon>
        <taxon>Anaerotignum</taxon>
    </lineage>
</organism>
<gene>
    <name evidence="2" type="ORF">SAMN02745151_00600</name>
</gene>
<reference evidence="3" key="1">
    <citation type="submission" date="2016-11" db="EMBL/GenBank/DDBJ databases">
        <authorList>
            <person name="Jaros S."/>
            <person name="Januszkiewicz K."/>
            <person name="Wedrychowicz H."/>
        </authorList>
    </citation>
    <scope>NUCLEOTIDE SEQUENCE [LARGE SCALE GENOMIC DNA]</scope>
    <source>
        <strain evidence="3">DSM 1682</strain>
    </source>
</reference>
<protein>
    <submittedName>
        <fullName evidence="2">Predicted heme/steroid binding protein</fullName>
    </submittedName>
</protein>
<sequence>MDLELLIASIRKSMGQINADIDELDINKNQNVHQVLERLNREAMILNGKLQKYKASNELIAEESVIPGSPVNLQEGSEPNNTRQFTLEELALNDGRDGHPAYVAVNGFVYDVSSRAGWASGIHFGLRAGKDLTQEFYSCHGDPIFLASLPIVGFLS</sequence>
<evidence type="ECO:0000313" key="2">
    <source>
        <dbReference type="EMBL" id="SHE40870.1"/>
    </source>
</evidence>
<name>A0AA94HWK9_ANAPI</name>
<dbReference type="RefSeq" id="WP_072743414.1">
    <property type="nucleotide sequence ID" value="NZ_FQUA01000002.1"/>
</dbReference>
<feature type="domain" description="Cytochrome b5 heme-binding" evidence="1">
    <location>
        <begin position="85"/>
        <end position="156"/>
    </location>
</feature>
<evidence type="ECO:0000259" key="1">
    <source>
        <dbReference type="SMART" id="SM01117"/>
    </source>
</evidence>
<accession>A0AA94HWK9</accession>
<dbReference type="InterPro" id="IPR036400">
    <property type="entry name" value="Cyt_B5-like_heme/steroid_sf"/>
</dbReference>
<dbReference type="Gene3D" id="3.10.120.10">
    <property type="entry name" value="Cytochrome b5-like heme/steroid binding domain"/>
    <property type="match status" value="1"/>
</dbReference>
<dbReference type="InterPro" id="IPR001199">
    <property type="entry name" value="Cyt_B5-like_heme/steroid-bd"/>
</dbReference>
<evidence type="ECO:0000313" key="3">
    <source>
        <dbReference type="Proteomes" id="UP000184204"/>
    </source>
</evidence>
<proteinExistence type="predicted"/>
<dbReference type="SUPFAM" id="SSF55856">
    <property type="entry name" value="Cytochrome b5-like heme/steroid binding domain"/>
    <property type="match status" value="1"/>
</dbReference>
<dbReference type="Proteomes" id="UP000184204">
    <property type="component" value="Unassembled WGS sequence"/>
</dbReference>
<comment type="caution">
    <text evidence="2">The sequence shown here is derived from an EMBL/GenBank/DDBJ whole genome shotgun (WGS) entry which is preliminary data.</text>
</comment>
<dbReference type="AlphaFoldDB" id="A0AA94HWK9"/>
<dbReference type="EMBL" id="FQUA01000002">
    <property type="protein sequence ID" value="SHE40870.1"/>
    <property type="molecule type" value="Genomic_DNA"/>
</dbReference>